<protein>
    <submittedName>
        <fullName evidence="2">Uncharacterized protein</fullName>
    </submittedName>
</protein>
<dbReference type="EMBL" id="PDOD01000003">
    <property type="protein sequence ID" value="PYZ92559.1"/>
    <property type="molecule type" value="Genomic_DNA"/>
</dbReference>
<organism evidence="2 3">
    <name type="scientific">Salipaludibacillus keqinensis</name>
    <dbReference type="NCBI Taxonomy" id="2045207"/>
    <lineage>
        <taxon>Bacteria</taxon>
        <taxon>Bacillati</taxon>
        <taxon>Bacillota</taxon>
        <taxon>Bacilli</taxon>
        <taxon>Bacillales</taxon>
        <taxon>Bacillaceae</taxon>
    </lineage>
</organism>
<feature type="region of interest" description="Disordered" evidence="1">
    <location>
        <begin position="1"/>
        <end position="39"/>
    </location>
</feature>
<reference evidence="2 3" key="1">
    <citation type="submission" date="2017-10" db="EMBL/GenBank/DDBJ databases">
        <title>Bacillus sp. nov., a halophilic bacterium isolated from a Keqin Lake.</title>
        <authorList>
            <person name="Wang H."/>
        </authorList>
    </citation>
    <scope>NUCLEOTIDE SEQUENCE [LARGE SCALE GENOMIC DNA]</scope>
    <source>
        <strain evidence="2 3">KQ-12</strain>
    </source>
</reference>
<keyword evidence="3" id="KW-1185">Reference proteome</keyword>
<dbReference type="AlphaFoldDB" id="A0A323TBW0"/>
<feature type="compositionally biased region" description="Basic and acidic residues" evidence="1">
    <location>
        <begin position="12"/>
        <end position="27"/>
    </location>
</feature>
<gene>
    <name evidence="2" type="ORF">CR194_12885</name>
</gene>
<evidence type="ECO:0000256" key="1">
    <source>
        <dbReference type="SAM" id="MobiDB-lite"/>
    </source>
</evidence>
<evidence type="ECO:0000313" key="2">
    <source>
        <dbReference type="EMBL" id="PYZ92559.1"/>
    </source>
</evidence>
<evidence type="ECO:0000313" key="3">
    <source>
        <dbReference type="Proteomes" id="UP000248214"/>
    </source>
</evidence>
<dbReference type="Proteomes" id="UP000248214">
    <property type="component" value="Unassembled WGS sequence"/>
</dbReference>
<name>A0A323TBW0_9BACI</name>
<proteinExistence type="predicted"/>
<accession>A0A323TBW0</accession>
<sequence length="60" mass="7363">MRLEIVAPAQHDPMDQDENGRNQEETRGRRKPQTTSKNPYPKIYEFVRLWDYFHKKRFGR</sequence>
<comment type="caution">
    <text evidence="2">The sequence shown here is derived from an EMBL/GenBank/DDBJ whole genome shotgun (WGS) entry which is preliminary data.</text>
</comment>